<organism evidence="1 2">
    <name type="scientific">Suillus fuscotomentosus</name>
    <dbReference type="NCBI Taxonomy" id="1912939"/>
    <lineage>
        <taxon>Eukaryota</taxon>
        <taxon>Fungi</taxon>
        <taxon>Dikarya</taxon>
        <taxon>Basidiomycota</taxon>
        <taxon>Agaricomycotina</taxon>
        <taxon>Agaricomycetes</taxon>
        <taxon>Agaricomycetidae</taxon>
        <taxon>Boletales</taxon>
        <taxon>Suillineae</taxon>
        <taxon>Suillaceae</taxon>
        <taxon>Suillus</taxon>
    </lineage>
</organism>
<keyword evidence="2" id="KW-1185">Reference proteome</keyword>
<proteinExistence type="predicted"/>
<name>A0AAD4DSI8_9AGAM</name>
<evidence type="ECO:0000313" key="2">
    <source>
        <dbReference type="Proteomes" id="UP001195769"/>
    </source>
</evidence>
<dbReference type="AlphaFoldDB" id="A0AAD4DSI8"/>
<sequence length="213" mass="23646">MLPCQDLLQANTEFDSESLSESDSDDSDKELVCICATIAPAPVDATSQELRQALEVTQKLLLNLCSTYWETMKRNALLEVATSKAKEDTIRTLGRKYSITHCLWVNVEIFPLCTCPDINLNSKEFWISGVSMEDGVKAELFQFIPTEEHKLMNYQSFGSQFGRGVSNAHSEMASDVKACAGAIFSLSVNIFIRGYKRHEDAGCHALLLSPHGD</sequence>
<dbReference type="GeneID" id="64672021"/>
<evidence type="ECO:0000313" key="1">
    <source>
        <dbReference type="EMBL" id="KAG1893072.1"/>
    </source>
</evidence>
<dbReference type="RefSeq" id="XP_041218648.1">
    <property type="nucleotide sequence ID" value="XM_041377723.1"/>
</dbReference>
<protein>
    <submittedName>
        <fullName evidence="1">Uncharacterized protein</fullName>
    </submittedName>
</protein>
<reference evidence="1" key="1">
    <citation type="journal article" date="2020" name="New Phytol.">
        <title>Comparative genomics reveals dynamic genome evolution in host specialist ectomycorrhizal fungi.</title>
        <authorList>
            <person name="Lofgren L.A."/>
            <person name="Nguyen N.H."/>
            <person name="Vilgalys R."/>
            <person name="Ruytinx J."/>
            <person name="Liao H.L."/>
            <person name="Branco S."/>
            <person name="Kuo A."/>
            <person name="LaButti K."/>
            <person name="Lipzen A."/>
            <person name="Andreopoulos W."/>
            <person name="Pangilinan J."/>
            <person name="Riley R."/>
            <person name="Hundley H."/>
            <person name="Na H."/>
            <person name="Barry K."/>
            <person name="Grigoriev I.V."/>
            <person name="Stajich J.E."/>
            <person name="Kennedy P.G."/>
        </authorList>
    </citation>
    <scope>NUCLEOTIDE SEQUENCE</scope>
    <source>
        <strain evidence="1">FC203</strain>
    </source>
</reference>
<dbReference type="Proteomes" id="UP001195769">
    <property type="component" value="Unassembled WGS sequence"/>
</dbReference>
<comment type="caution">
    <text evidence="1">The sequence shown here is derived from an EMBL/GenBank/DDBJ whole genome shotgun (WGS) entry which is preliminary data.</text>
</comment>
<gene>
    <name evidence="1" type="ORF">F5891DRAFT_986212</name>
</gene>
<accession>A0AAD4DSI8</accession>
<dbReference type="EMBL" id="JABBWK010000109">
    <property type="protein sequence ID" value="KAG1893072.1"/>
    <property type="molecule type" value="Genomic_DNA"/>
</dbReference>